<dbReference type="InterPro" id="IPR052958">
    <property type="entry name" value="IFN-induced_PKR_regulator"/>
</dbReference>
<dbReference type="HOGENOM" id="CLU_023409_0_0_1"/>
<dbReference type="SUPFAM" id="SSF57716">
    <property type="entry name" value="Glucocorticoid receptor-like (DNA-binding domain)"/>
    <property type="match status" value="1"/>
</dbReference>
<dbReference type="SMART" id="SM00980">
    <property type="entry name" value="THAP"/>
    <property type="match status" value="1"/>
</dbReference>
<feature type="compositionally biased region" description="Basic residues" evidence="6">
    <location>
        <begin position="49"/>
        <end position="63"/>
    </location>
</feature>
<dbReference type="Ensembl" id="ENSOANT00000001288.3">
    <property type="protein sequence ID" value="ENSOANP00000001287.3"/>
    <property type="gene ID" value="ENSOANG00000000831.3"/>
</dbReference>
<accession>F6PKC2</accession>
<dbReference type="Proteomes" id="UP000002279">
    <property type="component" value="Chromosome 20"/>
</dbReference>
<dbReference type="STRING" id="9258.ENSOANP00000001287"/>
<evidence type="ECO:0000256" key="5">
    <source>
        <dbReference type="PROSITE-ProRule" id="PRU00309"/>
    </source>
</evidence>
<dbReference type="GO" id="GO:0005634">
    <property type="term" value="C:nucleus"/>
    <property type="evidence" value="ECO:0007669"/>
    <property type="project" value="Ensembl"/>
</dbReference>
<name>F6PKC2_ORNAN</name>
<dbReference type="Bgee" id="ENSOANG00000000831">
    <property type="expression patterns" value="Expressed in fibroblast and 7 other cell types or tissues"/>
</dbReference>
<feature type="region of interest" description="Disordered" evidence="6">
    <location>
        <begin position="885"/>
        <end position="905"/>
    </location>
</feature>
<evidence type="ECO:0000256" key="2">
    <source>
        <dbReference type="ARBA" id="ARBA00022771"/>
    </source>
</evidence>
<dbReference type="eggNOG" id="ENOG502QU3U">
    <property type="taxonomic scope" value="Eukaryota"/>
</dbReference>
<sequence length="905" mass="99030">MRSAGASGRRAAARAGPAPPPPPPRAAVRLRGSRAPGAGREGGSERSGKRGRPRGSVGRRRARGAAAAAALNPPGRSQHCGAPALLPGRGGPPAAPSPSAAGLGAPRRRPASPPRGGGGEGATMPNFCAAPNCTRKSTQSDLAFFRFPRDPARCQKWVENCRRADLEDKTPDQLNKHYRLCAKHFEASMICRSSPYRTILRDNAVPTIFDLTSHLNNPHSRHRKRIKELSEDEIRSLKERKTDEAHPEQEPAHPETNHSGASAAGPEGGGAGRRPPAEEPAPLTQEEQENKDYLKSLFEILILMGRQNIPLDGPEADEVPEGLFAPDNFQALLECRINAGDEVLRRRFEATAVNALFCSRAQQRQMLEICESCVREETLREVRDAHFFSLVTDEAVEVAGEEQLPVLVRFVDEAHNLREEFLGFLPYEADAELLAVQFHATVTEKWGLNMEYCRGQAYAVSGGLSAKMKLVATRLLEKYPQAVCTLCSAWALNVWLAKSVPVAGVAVALGTMEEVCAFFRQAPPLLLELDGVIAVLFQSSEEKGRQLRELCRSRWTGRHDAFEVAVDLLQAYVLCLDGIAGGGDGGEGGEGPARRSGAVIGRAVLLAGALADFDFIVTVVVLKNVLSFTRAFGKNLQGQTADVFFAASSLTAVLHSLNEVLENIEVYHEFWFEEATALAAKLAVPLGLPGRCGRARRGRPEAELTPESFYKEALSLPTVEHVVQELKDVFSERHLRALKCLSLVPSVMGQLKFNTAEEQHADLYRGDLPNPDTLAAELHCWRIKWKHRGKDIELPGTVRDALHLPDIKFFPNVYALLKVLCILPLMRVEPERGAGGRRRLRAYLRHTLTAQRCGSMALLNINLDIKHDLDLMVDTYIKLYPAKAEGSEGPEGLLPPADPQPPERA</sequence>
<organism evidence="8 9">
    <name type="scientific">Ornithorhynchus anatinus</name>
    <name type="common">Duckbill platypus</name>
    <dbReference type="NCBI Taxonomy" id="9258"/>
    <lineage>
        <taxon>Eukaryota</taxon>
        <taxon>Metazoa</taxon>
        <taxon>Chordata</taxon>
        <taxon>Craniata</taxon>
        <taxon>Vertebrata</taxon>
        <taxon>Euteleostomi</taxon>
        <taxon>Mammalia</taxon>
        <taxon>Monotremata</taxon>
        <taxon>Ornithorhynchidae</taxon>
        <taxon>Ornithorhynchus</taxon>
    </lineage>
</organism>
<evidence type="ECO:0000313" key="9">
    <source>
        <dbReference type="Proteomes" id="UP000002279"/>
    </source>
</evidence>
<gene>
    <name evidence="8" type="primary">THAP12</name>
</gene>
<dbReference type="SMART" id="SM00692">
    <property type="entry name" value="DM3"/>
    <property type="match status" value="1"/>
</dbReference>
<keyword evidence="4 5" id="KW-0238">DNA-binding</keyword>
<dbReference type="OMA" id="YCSKAQQ"/>
<reference evidence="8" key="2">
    <citation type="submission" date="2025-08" db="UniProtKB">
        <authorList>
            <consortium name="Ensembl"/>
        </authorList>
    </citation>
    <scope>IDENTIFICATION</scope>
    <source>
        <strain evidence="8">Glennie</strain>
    </source>
</reference>
<evidence type="ECO:0000313" key="8">
    <source>
        <dbReference type="Ensembl" id="ENSOANP00000001287.3"/>
    </source>
</evidence>
<evidence type="ECO:0000256" key="6">
    <source>
        <dbReference type="SAM" id="MobiDB-lite"/>
    </source>
</evidence>
<dbReference type="InterPro" id="IPR012337">
    <property type="entry name" value="RNaseH-like_sf"/>
</dbReference>
<feature type="region of interest" description="Disordered" evidence="6">
    <location>
        <begin position="211"/>
        <end position="288"/>
    </location>
</feature>
<dbReference type="PANTHER" id="PTHR46289">
    <property type="entry name" value="52 KDA REPRESSOR OF THE INHIBITOR OF THE PROTEIN KINASE-LIKE PROTEIN-RELATED"/>
    <property type="match status" value="1"/>
</dbReference>
<reference evidence="8 9" key="1">
    <citation type="journal article" date="2008" name="Nature">
        <title>Genome analysis of the platypus reveals unique signatures of evolution.</title>
        <authorList>
            <person name="Warren W.C."/>
            <person name="Hillier L.W."/>
            <person name="Marshall Graves J.A."/>
            <person name="Birney E."/>
            <person name="Ponting C.P."/>
            <person name="Grutzner F."/>
            <person name="Belov K."/>
            <person name="Miller W."/>
            <person name="Clarke L."/>
            <person name="Chinwalla A.T."/>
            <person name="Yang S.P."/>
            <person name="Heger A."/>
            <person name="Locke D.P."/>
            <person name="Miethke P."/>
            <person name="Waters P.D."/>
            <person name="Veyrunes F."/>
            <person name="Fulton L."/>
            <person name="Fulton B."/>
            <person name="Graves T."/>
            <person name="Wallis J."/>
            <person name="Puente X.S."/>
            <person name="Lopez-Otin C."/>
            <person name="Ordonez G.R."/>
            <person name="Eichler E.E."/>
            <person name="Chen L."/>
            <person name="Cheng Z."/>
            <person name="Deakin J.E."/>
            <person name="Alsop A."/>
            <person name="Thompson K."/>
            <person name="Kirby P."/>
            <person name="Papenfuss A.T."/>
            <person name="Wakefield M.J."/>
            <person name="Olender T."/>
            <person name="Lancet D."/>
            <person name="Huttley G.A."/>
            <person name="Smit A.F."/>
            <person name="Pask A."/>
            <person name="Temple-Smith P."/>
            <person name="Batzer M.A."/>
            <person name="Walker J.A."/>
            <person name="Konkel M.K."/>
            <person name="Harris R.S."/>
            <person name="Whittington C.M."/>
            <person name="Wong E.S."/>
            <person name="Gemmell N.J."/>
            <person name="Buschiazzo E."/>
            <person name="Vargas Jentzsch I.M."/>
            <person name="Merkel A."/>
            <person name="Schmitz J."/>
            <person name="Zemann A."/>
            <person name="Churakov G."/>
            <person name="Kriegs J.O."/>
            <person name="Brosius J."/>
            <person name="Murchison E.P."/>
            <person name="Sachidanandam R."/>
            <person name="Smith C."/>
            <person name="Hannon G.J."/>
            <person name="Tsend-Ayush E."/>
            <person name="McMillan D."/>
            <person name="Attenborough R."/>
            <person name="Rens W."/>
            <person name="Ferguson-Smith M."/>
            <person name="Lefevre C.M."/>
            <person name="Sharp J.A."/>
            <person name="Nicholas K.R."/>
            <person name="Ray D.A."/>
            <person name="Kube M."/>
            <person name="Reinhardt R."/>
            <person name="Pringle T.H."/>
            <person name="Taylor J."/>
            <person name="Jones R.C."/>
            <person name="Nixon B."/>
            <person name="Dacheux J.L."/>
            <person name="Niwa H."/>
            <person name="Sekita Y."/>
            <person name="Huang X."/>
            <person name="Stark A."/>
            <person name="Kheradpour P."/>
            <person name="Kellis M."/>
            <person name="Flicek P."/>
            <person name="Chen Y."/>
            <person name="Webber C."/>
            <person name="Hardison R."/>
            <person name="Nelson J."/>
            <person name="Hallsworth-Pepin K."/>
            <person name="Delehaunty K."/>
            <person name="Markovic C."/>
            <person name="Minx P."/>
            <person name="Feng Y."/>
            <person name="Kremitzki C."/>
            <person name="Mitreva M."/>
            <person name="Glasscock J."/>
            <person name="Wylie T."/>
            <person name="Wohldmann P."/>
            <person name="Thiru P."/>
            <person name="Nhan M.N."/>
            <person name="Pohl C.S."/>
            <person name="Smith S.M."/>
            <person name="Hou S."/>
            <person name="Nefedov M."/>
            <person name="de Jong P.J."/>
            <person name="Renfree M.B."/>
            <person name="Mardis E.R."/>
            <person name="Wilson R.K."/>
        </authorList>
    </citation>
    <scope>NUCLEOTIDE SEQUENCE [LARGE SCALE GENOMIC DNA]</scope>
    <source>
        <strain evidence="8 9">Glennie</strain>
    </source>
</reference>
<feature type="compositionally biased region" description="Low complexity" evidence="6">
    <location>
        <begin position="64"/>
        <end position="87"/>
    </location>
</feature>
<evidence type="ECO:0000259" key="7">
    <source>
        <dbReference type="PROSITE" id="PS50950"/>
    </source>
</evidence>
<feature type="domain" description="THAP-type" evidence="7">
    <location>
        <begin position="124"/>
        <end position="209"/>
    </location>
</feature>
<dbReference type="AlphaFoldDB" id="F6PKC2"/>
<protein>
    <submittedName>
        <fullName evidence="8">THAP domain containing 12</fullName>
    </submittedName>
</protein>
<dbReference type="SUPFAM" id="SSF53098">
    <property type="entry name" value="Ribonuclease H-like"/>
    <property type="match status" value="1"/>
</dbReference>
<proteinExistence type="predicted"/>
<dbReference type="GO" id="GO:0008270">
    <property type="term" value="F:zinc ion binding"/>
    <property type="evidence" value="ECO:0007669"/>
    <property type="project" value="UniProtKB-KW"/>
</dbReference>
<reference evidence="8" key="3">
    <citation type="submission" date="2025-09" db="UniProtKB">
        <authorList>
            <consortium name="Ensembl"/>
        </authorList>
    </citation>
    <scope>IDENTIFICATION</scope>
    <source>
        <strain evidence="8">Glennie</strain>
    </source>
</reference>
<feature type="compositionally biased region" description="Basic and acidic residues" evidence="6">
    <location>
        <begin position="227"/>
        <end position="256"/>
    </location>
</feature>
<evidence type="ECO:0000256" key="3">
    <source>
        <dbReference type="ARBA" id="ARBA00022833"/>
    </source>
</evidence>
<dbReference type="PROSITE" id="PS50950">
    <property type="entry name" value="ZF_THAP"/>
    <property type="match status" value="1"/>
</dbReference>
<keyword evidence="3" id="KW-0862">Zinc</keyword>
<feature type="region of interest" description="Disordered" evidence="6">
    <location>
        <begin position="1"/>
        <end position="123"/>
    </location>
</feature>
<feature type="compositionally biased region" description="Pro residues" evidence="6">
    <location>
        <begin position="896"/>
        <end position="905"/>
    </location>
</feature>
<evidence type="ECO:0000256" key="4">
    <source>
        <dbReference type="ARBA" id="ARBA00023125"/>
    </source>
</evidence>
<dbReference type="InterPro" id="IPR006612">
    <property type="entry name" value="THAP_Znf"/>
</dbReference>
<evidence type="ECO:0000256" key="1">
    <source>
        <dbReference type="ARBA" id="ARBA00022723"/>
    </source>
</evidence>
<keyword evidence="9" id="KW-1185">Reference proteome</keyword>
<dbReference type="InParanoid" id="F6PKC2"/>
<dbReference type="FunCoup" id="F6PKC2">
    <property type="interactions" value="1885"/>
</dbReference>
<feature type="compositionally biased region" description="Low complexity" evidence="6">
    <location>
        <begin position="1"/>
        <end position="16"/>
    </location>
</feature>
<dbReference type="GeneTree" id="ENSGT00530000063516"/>
<dbReference type="GO" id="GO:0003677">
    <property type="term" value="F:DNA binding"/>
    <property type="evidence" value="ECO:0007669"/>
    <property type="project" value="UniProtKB-UniRule"/>
</dbReference>
<dbReference type="Pfam" id="PF05485">
    <property type="entry name" value="THAP"/>
    <property type="match status" value="1"/>
</dbReference>
<keyword evidence="2 5" id="KW-0863">Zinc-finger</keyword>
<keyword evidence="1" id="KW-0479">Metal-binding</keyword>
<dbReference type="PANTHER" id="PTHR46289:SF16">
    <property type="entry name" value="52 KDA REPRESSOR OF THE INHIBITOR OF THE PROTEIN KINASE"/>
    <property type="match status" value="1"/>
</dbReference>